<evidence type="ECO:0000313" key="5">
    <source>
        <dbReference type="Proteomes" id="UP000002484"/>
    </source>
</evidence>
<dbReference type="OrthoDB" id="9763230at2"/>
<organism evidence="4 5">
    <name type="scientific">Pseudofrankia inefficax (strain DSM 45817 / CECT 9037 / DDB 130130 / EuI1c)</name>
    <name type="common">Frankia inefficax</name>
    <dbReference type="NCBI Taxonomy" id="298654"/>
    <lineage>
        <taxon>Bacteria</taxon>
        <taxon>Bacillati</taxon>
        <taxon>Actinomycetota</taxon>
        <taxon>Actinomycetes</taxon>
        <taxon>Frankiales</taxon>
        <taxon>Frankiaceae</taxon>
        <taxon>Pseudofrankia</taxon>
    </lineage>
</organism>
<evidence type="ECO:0000313" key="4">
    <source>
        <dbReference type="EMBL" id="ADP78378.1"/>
    </source>
</evidence>
<evidence type="ECO:0000256" key="1">
    <source>
        <dbReference type="ARBA" id="ARBA00005836"/>
    </source>
</evidence>
<dbReference type="EMBL" id="CP002299">
    <property type="protein sequence ID" value="ADP78378.1"/>
    <property type="molecule type" value="Genomic_DNA"/>
</dbReference>
<reference evidence="4 5" key="1">
    <citation type="submission" date="2010-10" db="EMBL/GenBank/DDBJ databases">
        <title>Complete sequence of Frankia sp. EuI1c.</title>
        <authorList>
            <consortium name="US DOE Joint Genome Institute"/>
            <person name="Lucas S."/>
            <person name="Copeland A."/>
            <person name="Lapidus A."/>
            <person name="Cheng J.-F."/>
            <person name="Bruce D."/>
            <person name="Goodwin L."/>
            <person name="Pitluck S."/>
            <person name="Chertkov O."/>
            <person name="Detter J.C."/>
            <person name="Han C."/>
            <person name="Tapia R."/>
            <person name="Land M."/>
            <person name="Hauser L."/>
            <person name="Jeffries C."/>
            <person name="Kyrpides N."/>
            <person name="Ivanova N."/>
            <person name="Mikhailova N."/>
            <person name="Beauchemin N."/>
            <person name="Sen A."/>
            <person name="Sur S.A."/>
            <person name="Gtari M."/>
            <person name="Wall L."/>
            <person name="Tisa L."/>
            <person name="Woyke T."/>
        </authorList>
    </citation>
    <scope>NUCLEOTIDE SEQUENCE [LARGE SCALE GENOMIC DNA]</scope>
    <source>
        <strain evidence="5">DSM 45817 / CECT 9037 / EuI1c</strain>
    </source>
</reference>
<evidence type="ECO:0008006" key="6">
    <source>
        <dbReference type="Google" id="ProtNLM"/>
    </source>
</evidence>
<evidence type="ECO:0000259" key="3">
    <source>
        <dbReference type="Pfam" id="PF19289"/>
    </source>
</evidence>
<dbReference type="RefSeq" id="WP_013421501.1">
    <property type="nucleotide sequence ID" value="NC_014666.1"/>
</dbReference>
<dbReference type="InterPro" id="IPR002510">
    <property type="entry name" value="Metalloprtase-TldD/E_N"/>
</dbReference>
<comment type="similarity">
    <text evidence="1">Belongs to the peptidase U62 family.</text>
</comment>
<protein>
    <recommendedName>
        <fullName evidence="6">Peptidase U62 modulator of DNA gyrase</fullName>
    </recommendedName>
</protein>
<dbReference type="STRING" id="298654.FraEuI1c_0292"/>
<dbReference type="InterPro" id="IPR045569">
    <property type="entry name" value="Metalloprtase-TldD/E_C"/>
</dbReference>
<dbReference type="PANTHER" id="PTHR43666:SF1">
    <property type="entry name" value="CONSERVED PROTEIN"/>
    <property type="match status" value="1"/>
</dbReference>
<dbReference type="Pfam" id="PF01523">
    <property type="entry name" value="PmbA_TldD_1st"/>
    <property type="match status" value="1"/>
</dbReference>
<keyword evidence="5" id="KW-1185">Reference proteome</keyword>
<sequence>MTEASHEIVERALAASRADGCIVIATESSTVNLRWANNTLTTNGAARDRSVTVVSIVGRSFGVRSVSTIEAGTTGVDKLTELVRSAEAAAKDADDAEDYADLLAPGQPGAATSPEPFDALAERTSTSVFTRFAADLGEALRAARAEGRGLYGFAEHDLTTTWLGTSTGLRLRHSQPTGSVEWNAKNGQPGGSVWHGQATHDFSDVDVAATDAELRRRLGWCARTIDLPAGRYETLLPPSAVSDLILDAYWSAAGRDAAEGRTVFSKAGGGTRLGEAFGPAGMTLYSDPADPELSCAPFAVSGHSSATASVFDNGLALGRTNWLDDGKLAALVHTRSSAQAAGARPTPFVDNLTMDAGGTATLDDMVASTKRGLLLTCLWYIREVDPEVLLLTGLTRDGVYLVENGEVTGAVNNFRFNESPVSLLGRITELGAASRTLGREWADWFKLSRMPAVRVPDFNMSSVSPAS</sequence>
<dbReference type="HOGENOM" id="CLU_046126_0_0_11"/>
<feature type="domain" description="Metalloprotease TldD/E C-terminal" evidence="3">
    <location>
        <begin position="230"/>
        <end position="461"/>
    </location>
</feature>
<dbReference type="Proteomes" id="UP000002484">
    <property type="component" value="Chromosome"/>
</dbReference>
<accession>E3J7A5</accession>
<dbReference type="GO" id="GO:0008237">
    <property type="term" value="F:metallopeptidase activity"/>
    <property type="evidence" value="ECO:0007669"/>
    <property type="project" value="InterPro"/>
</dbReference>
<dbReference type="SUPFAM" id="SSF111283">
    <property type="entry name" value="Putative modulator of DNA gyrase, PmbA/TldD"/>
    <property type="match status" value="1"/>
</dbReference>
<evidence type="ECO:0000259" key="2">
    <source>
        <dbReference type="Pfam" id="PF01523"/>
    </source>
</evidence>
<dbReference type="Pfam" id="PF19289">
    <property type="entry name" value="PmbA_TldD_3rd"/>
    <property type="match status" value="1"/>
</dbReference>
<dbReference type="InParanoid" id="E3J7A5"/>
<dbReference type="InterPro" id="IPR035068">
    <property type="entry name" value="TldD/PmbA_N"/>
</dbReference>
<proteinExistence type="inferred from homology"/>
<dbReference type="Gene3D" id="3.30.2290.10">
    <property type="entry name" value="PmbA/TldD superfamily"/>
    <property type="match status" value="1"/>
</dbReference>
<dbReference type="GO" id="GO:0006508">
    <property type="term" value="P:proteolysis"/>
    <property type="evidence" value="ECO:0007669"/>
    <property type="project" value="InterPro"/>
</dbReference>
<name>E3J7A5_PSEI1</name>
<gene>
    <name evidence="4" type="ordered locus">FraEuI1c_0292</name>
</gene>
<dbReference type="AlphaFoldDB" id="E3J7A5"/>
<dbReference type="InterPro" id="IPR036059">
    <property type="entry name" value="TldD/PmbA_sf"/>
</dbReference>
<dbReference type="PANTHER" id="PTHR43666">
    <property type="entry name" value="TLDD PROTEIN"/>
    <property type="match status" value="1"/>
</dbReference>
<feature type="domain" description="Metalloprotease TldD/E N-terminal" evidence="2">
    <location>
        <begin position="23"/>
        <end position="90"/>
    </location>
</feature>
<dbReference type="eggNOG" id="COG0312">
    <property type="taxonomic scope" value="Bacteria"/>
</dbReference>
<dbReference type="KEGG" id="fri:FraEuI1c_0292"/>